<gene>
    <name evidence="1" type="ORF">SDC9_160273</name>
</gene>
<reference evidence="1" key="1">
    <citation type="submission" date="2019-08" db="EMBL/GenBank/DDBJ databases">
        <authorList>
            <person name="Kucharzyk K."/>
            <person name="Murdoch R.W."/>
            <person name="Higgins S."/>
            <person name="Loffler F."/>
        </authorList>
    </citation>
    <scope>NUCLEOTIDE SEQUENCE</scope>
</reference>
<organism evidence="1">
    <name type="scientific">bioreactor metagenome</name>
    <dbReference type="NCBI Taxonomy" id="1076179"/>
    <lineage>
        <taxon>unclassified sequences</taxon>
        <taxon>metagenomes</taxon>
        <taxon>ecological metagenomes</taxon>
    </lineage>
</organism>
<name>A0A645FL70_9ZZZZ</name>
<comment type="caution">
    <text evidence="1">The sequence shown here is derived from an EMBL/GenBank/DDBJ whole genome shotgun (WGS) entry which is preliminary data.</text>
</comment>
<proteinExistence type="predicted"/>
<protein>
    <submittedName>
        <fullName evidence="1">Uncharacterized protein</fullName>
    </submittedName>
</protein>
<accession>A0A645FL70</accession>
<dbReference type="EMBL" id="VSSQ01059384">
    <property type="protein sequence ID" value="MPN12953.1"/>
    <property type="molecule type" value="Genomic_DNA"/>
</dbReference>
<evidence type="ECO:0000313" key="1">
    <source>
        <dbReference type="EMBL" id="MPN12953.1"/>
    </source>
</evidence>
<dbReference type="AlphaFoldDB" id="A0A645FL70"/>
<sequence length="105" mass="12111">MALFNFYRSRNIFDIFAHVFLCKIRVKAYACHCIVYSIRFTGSFTEDAAYLSSVHKYVIGPFKSCIDLVLVFEHRSDSKTCGKVEKLYIAGPELGPDQNRKEEVF</sequence>